<keyword evidence="1" id="KW-0175">Coiled coil</keyword>
<gene>
    <name evidence="2" type="ORF">GJ744_007639</name>
</gene>
<evidence type="ECO:0000313" key="2">
    <source>
        <dbReference type="EMBL" id="KAF7509601.1"/>
    </source>
</evidence>
<evidence type="ECO:0000313" key="3">
    <source>
        <dbReference type="Proteomes" id="UP000606974"/>
    </source>
</evidence>
<accession>A0A8H7AMD3</accession>
<comment type="caution">
    <text evidence="2">The sequence shown here is derived from an EMBL/GenBank/DDBJ whole genome shotgun (WGS) entry which is preliminary data.</text>
</comment>
<organism evidence="2 3">
    <name type="scientific">Endocarpon pusillum</name>
    <dbReference type="NCBI Taxonomy" id="364733"/>
    <lineage>
        <taxon>Eukaryota</taxon>
        <taxon>Fungi</taxon>
        <taxon>Dikarya</taxon>
        <taxon>Ascomycota</taxon>
        <taxon>Pezizomycotina</taxon>
        <taxon>Eurotiomycetes</taxon>
        <taxon>Chaetothyriomycetidae</taxon>
        <taxon>Verrucariales</taxon>
        <taxon>Verrucariaceae</taxon>
        <taxon>Endocarpon</taxon>
    </lineage>
</organism>
<sequence length="198" mass="22843">MTCEKSILLDEQEALSNKLRWENDIARNQQHNLQQKISSLQNKLDNANPGLREAEPANRAWGRVRRKNESLRKEVEWLRGTLEHAQRLVKDTTECRHCDTAFWALFEGRSAQRRCLGQVWELWAKAIVAALPLRFDLVTRGMENMATWQSDQELTGEDLVVDPSRRSCRDTLGNTCAEMLAFRSKANEQVASQRANSY</sequence>
<dbReference type="Proteomes" id="UP000606974">
    <property type="component" value="Unassembled WGS sequence"/>
</dbReference>
<keyword evidence="3" id="KW-1185">Reference proteome</keyword>
<name>A0A8H7AMD3_9EURO</name>
<proteinExistence type="predicted"/>
<evidence type="ECO:0000256" key="1">
    <source>
        <dbReference type="SAM" id="Coils"/>
    </source>
</evidence>
<feature type="coiled-coil region" evidence="1">
    <location>
        <begin position="9"/>
        <end position="43"/>
    </location>
</feature>
<reference evidence="2" key="1">
    <citation type="submission" date="2020-02" db="EMBL/GenBank/DDBJ databases">
        <authorList>
            <person name="Palmer J.M."/>
        </authorList>
    </citation>
    <scope>NUCLEOTIDE SEQUENCE</scope>
    <source>
        <strain evidence="2">EPUS1.4</strain>
        <tissue evidence="2">Thallus</tissue>
    </source>
</reference>
<dbReference type="EMBL" id="JAACFV010000039">
    <property type="protein sequence ID" value="KAF7509601.1"/>
    <property type="molecule type" value="Genomic_DNA"/>
</dbReference>
<protein>
    <submittedName>
        <fullName evidence="2">Uncharacterized protein</fullName>
    </submittedName>
</protein>
<dbReference type="AlphaFoldDB" id="A0A8H7AMD3"/>